<proteinExistence type="predicted"/>
<dbReference type="RefSeq" id="WP_137449126.1">
    <property type="nucleotide sequence ID" value="NZ_SZZH01000001.1"/>
</dbReference>
<feature type="chain" id="PRO_5020499724" evidence="2">
    <location>
        <begin position="28"/>
        <end position="268"/>
    </location>
</feature>
<evidence type="ECO:0000256" key="1">
    <source>
        <dbReference type="SAM" id="Phobius"/>
    </source>
</evidence>
<comment type="caution">
    <text evidence="4">The sequence shown here is derived from an EMBL/GenBank/DDBJ whole genome shotgun (WGS) entry which is preliminary data.</text>
</comment>
<keyword evidence="5" id="KW-1185">Reference proteome</keyword>
<evidence type="ECO:0000313" key="5">
    <source>
        <dbReference type="Proteomes" id="UP000306985"/>
    </source>
</evidence>
<evidence type="ECO:0000313" key="4">
    <source>
        <dbReference type="EMBL" id="TKV61821.1"/>
    </source>
</evidence>
<keyword evidence="1" id="KW-0812">Transmembrane</keyword>
<dbReference type="Proteomes" id="UP000306985">
    <property type="component" value="Unassembled WGS sequence"/>
</dbReference>
<keyword evidence="2" id="KW-0732">Signal</keyword>
<protein>
    <submittedName>
        <fullName evidence="4">DUF4397 domain-containing protein</fullName>
    </submittedName>
</protein>
<accession>A0A4U6QN00</accession>
<feature type="signal peptide" evidence="2">
    <location>
        <begin position="1"/>
        <end position="27"/>
    </location>
</feature>
<evidence type="ECO:0000259" key="3">
    <source>
        <dbReference type="Pfam" id="PF14344"/>
    </source>
</evidence>
<keyword evidence="1" id="KW-1133">Transmembrane helix</keyword>
<feature type="transmembrane region" description="Helical" evidence="1">
    <location>
        <begin position="240"/>
        <end position="258"/>
    </location>
</feature>
<reference evidence="4 5" key="1">
    <citation type="submission" date="2019-05" db="EMBL/GenBank/DDBJ databases">
        <title>Nakamurella sp. N5BH11, whole genome shotgun sequence.</title>
        <authorList>
            <person name="Tuo L."/>
        </authorList>
    </citation>
    <scope>NUCLEOTIDE SEQUENCE [LARGE SCALE GENOMIC DNA]</scope>
    <source>
        <strain evidence="4 5">N5BH11</strain>
    </source>
</reference>
<gene>
    <name evidence="4" type="ORF">FDO65_09850</name>
</gene>
<dbReference type="OrthoDB" id="5800709at2"/>
<keyword evidence="1" id="KW-0472">Membrane</keyword>
<sequence length="268" mass="26299">MKRVLAATAVGGLALATAFLGAASASAADTATVYVVHGIPDTPVDVYVNGERTLDDFQPETVAGPLDLPAGSYKVDITAADAADDSSPLLSTTADLKGGDNVSLVANLDTSGNPTVNAFVNDVSSVGAGESRVVVRHVAAAPAVDVRAGGKVVLSDVTNPNEGSLTVPAGTVSADVTLAGTDTVVIGPADLKLAEGTATFVHAVGSADKGTLGLVSFTVSGLHSAPGGVPAGTGPADNAWALPLAGVVLVGGVALLLTSGRRLRADKS</sequence>
<organism evidence="4 5">
    <name type="scientific">Nakamurella flava</name>
    <dbReference type="NCBI Taxonomy" id="2576308"/>
    <lineage>
        <taxon>Bacteria</taxon>
        <taxon>Bacillati</taxon>
        <taxon>Actinomycetota</taxon>
        <taxon>Actinomycetes</taxon>
        <taxon>Nakamurellales</taxon>
        <taxon>Nakamurellaceae</taxon>
        <taxon>Nakamurella</taxon>
    </lineage>
</organism>
<dbReference type="AlphaFoldDB" id="A0A4U6QN00"/>
<evidence type="ECO:0000256" key="2">
    <source>
        <dbReference type="SAM" id="SignalP"/>
    </source>
</evidence>
<feature type="domain" description="DUF4397" evidence="3">
    <location>
        <begin position="31"/>
        <end position="147"/>
    </location>
</feature>
<name>A0A4U6QN00_9ACTN</name>
<dbReference type="InterPro" id="IPR025510">
    <property type="entry name" value="DUF4397"/>
</dbReference>
<dbReference type="EMBL" id="SZZH01000001">
    <property type="protein sequence ID" value="TKV61821.1"/>
    <property type="molecule type" value="Genomic_DNA"/>
</dbReference>
<dbReference type="Pfam" id="PF14344">
    <property type="entry name" value="DUF4397"/>
    <property type="match status" value="1"/>
</dbReference>